<reference evidence="1" key="1">
    <citation type="submission" date="2021-01" db="EMBL/GenBank/DDBJ databases">
        <title>Whole genome shotgun sequence of Verrucosispora sediminis NBRC 107745.</title>
        <authorList>
            <person name="Komaki H."/>
            <person name="Tamura T."/>
        </authorList>
    </citation>
    <scope>NUCLEOTIDE SEQUENCE</scope>
    <source>
        <strain evidence="1">NBRC 107745</strain>
    </source>
</reference>
<sequence>MARRRVAYLRRQHRRGHPGDDMLITDDFLPVPVPESLSATYLVPTVGLPSVTARTAVGKLAGRLAEPVYGLARQMLDSPLMSVDIRPVGEFPELPPDLLTAFGASEAQLDRLAAATHLVVVQAEYRPGWPPAHEWAARAVAAAVAEAVGGDVVDVFGLQFLDPAAALRSLPDAQGRVRLVDWVLVPYSSDAEGLWFTTKGLRRFGLLELQTQGVPDHLTRAWGAVMTGAARRLLRDWTDGLAGEEVPAFVQLPVLATVTGHDIAVAYGNPEQHGATAPVLLRLELDPATDPDADSFLSLRPPAGHPGPAGRYFANACATLFSGIQPDVRYARAGDAMSRAIATARAGLADIRARFRDGQLPPETQLVVKYGLPGDDGPEYVWAGVTDWDTPDRIVGASASDANTDPTVRIGSPVVVEVADIVDWAVLGTSGVIEGGWTQAVLDAGQPPTP</sequence>
<proteinExistence type="predicted"/>
<evidence type="ECO:0008006" key="3">
    <source>
        <dbReference type="Google" id="ProtNLM"/>
    </source>
</evidence>
<dbReference type="EMBL" id="BOPD01000007">
    <property type="protein sequence ID" value="GIJ31668.1"/>
    <property type="molecule type" value="Genomic_DNA"/>
</dbReference>
<name>A0A9W5XJH3_9ACTN</name>
<dbReference type="Proteomes" id="UP000607311">
    <property type="component" value="Unassembled WGS sequence"/>
</dbReference>
<evidence type="ECO:0000313" key="2">
    <source>
        <dbReference type="Proteomes" id="UP000607311"/>
    </source>
</evidence>
<keyword evidence="2" id="KW-1185">Reference proteome</keyword>
<accession>A0A9W5XJH3</accession>
<organism evidence="1 2">
    <name type="scientific">Micromonospora sediminimaris</name>
    <dbReference type="NCBI Taxonomy" id="547162"/>
    <lineage>
        <taxon>Bacteria</taxon>
        <taxon>Bacillati</taxon>
        <taxon>Actinomycetota</taxon>
        <taxon>Actinomycetes</taxon>
        <taxon>Micromonosporales</taxon>
        <taxon>Micromonosporaceae</taxon>
        <taxon>Micromonospora</taxon>
    </lineage>
</organism>
<gene>
    <name evidence="1" type="ORF">Vse01_08160</name>
</gene>
<protein>
    <recommendedName>
        <fullName evidence="3">DUF2314 domain-containing protein</fullName>
    </recommendedName>
</protein>
<comment type="caution">
    <text evidence="1">The sequence shown here is derived from an EMBL/GenBank/DDBJ whole genome shotgun (WGS) entry which is preliminary data.</text>
</comment>
<evidence type="ECO:0000313" key="1">
    <source>
        <dbReference type="EMBL" id="GIJ31668.1"/>
    </source>
</evidence>
<dbReference type="AlphaFoldDB" id="A0A9W5XJH3"/>